<proteinExistence type="inferred from homology"/>
<dbReference type="PANTHER" id="PTHR43791">
    <property type="entry name" value="PERMEASE-RELATED"/>
    <property type="match status" value="1"/>
</dbReference>
<feature type="transmembrane region" description="Helical" evidence="7">
    <location>
        <begin position="159"/>
        <end position="180"/>
    </location>
</feature>
<feature type="transmembrane region" description="Helical" evidence="7">
    <location>
        <begin position="130"/>
        <end position="147"/>
    </location>
</feature>
<keyword evidence="2" id="KW-0813">Transport</keyword>
<accession>A0A8H3HQ18</accession>
<evidence type="ECO:0000313" key="8">
    <source>
        <dbReference type="EMBL" id="CAE6529100.1"/>
    </source>
</evidence>
<evidence type="ECO:0000256" key="3">
    <source>
        <dbReference type="ARBA" id="ARBA00022692"/>
    </source>
</evidence>
<dbReference type="FunFam" id="1.20.1250.20:FF:000064">
    <property type="entry name" value="MFS allantoate transporter"/>
    <property type="match status" value="1"/>
</dbReference>
<keyword evidence="5 7" id="KW-0472">Membrane</keyword>
<dbReference type="Pfam" id="PF07690">
    <property type="entry name" value="MFS_1"/>
    <property type="match status" value="1"/>
</dbReference>
<feature type="transmembrane region" description="Helical" evidence="7">
    <location>
        <begin position="192"/>
        <end position="211"/>
    </location>
</feature>
<protein>
    <recommendedName>
        <fullName evidence="10">MFS general substrate transporter</fullName>
    </recommendedName>
</protein>
<evidence type="ECO:0000256" key="5">
    <source>
        <dbReference type="ARBA" id="ARBA00023136"/>
    </source>
</evidence>
<dbReference type="InterPro" id="IPR036259">
    <property type="entry name" value="MFS_trans_sf"/>
</dbReference>
<feature type="transmembrane region" description="Helical" evidence="7">
    <location>
        <begin position="355"/>
        <end position="375"/>
    </location>
</feature>
<evidence type="ECO:0008006" key="10">
    <source>
        <dbReference type="Google" id="ProtNLM"/>
    </source>
</evidence>
<evidence type="ECO:0000313" key="9">
    <source>
        <dbReference type="Proteomes" id="UP000663843"/>
    </source>
</evidence>
<dbReference type="EMBL" id="CAJMWT010007911">
    <property type="protein sequence ID" value="CAE6529100.1"/>
    <property type="molecule type" value="Genomic_DNA"/>
</dbReference>
<evidence type="ECO:0000256" key="4">
    <source>
        <dbReference type="ARBA" id="ARBA00022989"/>
    </source>
</evidence>
<feature type="transmembrane region" description="Helical" evidence="7">
    <location>
        <begin position="381"/>
        <end position="404"/>
    </location>
</feature>
<evidence type="ECO:0000256" key="2">
    <source>
        <dbReference type="ARBA" id="ARBA00022448"/>
    </source>
</evidence>
<dbReference type="SUPFAM" id="SSF103473">
    <property type="entry name" value="MFS general substrate transporter"/>
    <property type="match status" value="1"/>
</dbReference>
<dbReference type="CDD" id="cd17327">
    <property type="entry name" value="MFS_FEN2_like"/>
    <property type="match status" value="1"/>
</dbReference>
<dbReference type="InterPro" id="IPR011701">
    <property type="entry name" value="MFS"/>
</dbReference>
<comment type="similarity">
    <text evidence="6">Belongs to the major facilitator superfamily. Allantoate permease family.</text>
</comment>
<evidence type="ECO:0000256" key="7">
    <source>
        <dbReference type="SAM" id="Phobius"/>
    </source>
</evidence>
<dbReference type="PANTHER" id="PTHR43791:SF63">
    <property type="entry name" value="HIGH AFFINITY CYSTEINE TRANSPORTER"/>
    <property type="match status" value="1"/>
</dbReference>
<organism evidence="8 9">
    <name type="scientific">Rhizoctonia solani</name>
    <dbReference type="NCBI Taxonomy" id="456999"/>
    <lineage>
        <taxon>Eukaryota</taxon>
        <taxon>Fungi</taxon>
        <taxon>Dikarya</taxon>
        <taxon>Basidiomycota</taxon>
        <taxon>Agaricomycotina</taxon>
        <taxon>Agaricomycetes</taxon>
        <taxon>Cantharellales</taxon>
        <taxon>Ceratobasidiaceae</taxon>
        <taxon>Rhizoctonia</taxon>
    </lineage>
</organism>
<feature type="transmembrane region" description="Helical" evidence="7">
    <location>
        <begin position="326"/>
        <end position="348"/>
    </location>
</feature>
<dbReference type="GO" id="GO:0022857">
    <property type="term" value="F:transmembrane transporter activity"/>
    <property type="evidence" value="ECO:0007669"/>
    <property type="project" value="InterPro"/>
</dbReference>
<evidence type="ECO:0000256" key="6">
    <source>
        <dbReference type="ARBA" id="ARBA00037968"/>
    </source>
</evidence>
<reference evidence="8" key="1">
    <citation type="submission" date="2021-01" db="EMBL/GenBank/DDBJ databases">
        <authorList>
            <person name="Kaushik A."/>
        </authorList>
    </citation>
    <scope>NUCLEOTIDE SEQUENCE</scope>
    <source>
        <strain evidence="8">AG2-2IIIB</strain>
    </source>
</reference>
<keyword evidence="4 7" id="KW-1133">Transmembrane helix</keyword>
<dbReference type="GO" id="GO:0016020">
    <property type="term" value="C:membrane"/>
    <property type="evidence" value="ECO:0007669"/>
    <property type="project" value="UniProtKB-SubCell"/>
</dbReference>
<dbReference type="AlphaFoldDB" id="A0A8H3HQ18"/>
<comment type="subcellular location">
    <subcellularLocation>
        <location evidence="1">Membrane</location>
        <topology evidence="1">Multi-pass membrane protein</topology>
    </subcellularLocation>
</comment>
<dbReference type="Gene3D" id="1.20.1250.20">
    <property type="entry name" value="MFS general substrate transporter like domains"/>
    <property type="match status" value="2"/>
</dbReference>
<comment type="caution">
    <text evidence="8">The sequence shown here is derived from an EMBL/GenBank/DDBJ whole genome shotgun (WGS) entry which is preliminary data.</text>
</comment>
<name>A0A8H3HQ18_9AGAM</name>
<gene>
    <name evidence="8" type="ORF">RDB_LOCUS176593</name>
</gene>
<keyword evidence="3 7" id="KW-0812">Transmembrane</keyword>
<feature type="transmembrane region" description="Helical" evidence="7">
    <location>
        <begin position="416"/>
        <end position="436"/>
    </location>
</feature>
<feature type="transmembrane region" description="Helical" evidence="7">
    <location>
        <begin position="448"/>
        <end position="472"/>
    </location>
</feature>
<feature type="transmembrane region" description="Helical" evidence="7">
    <location>
        <begin position="223"/>
        <end position="243"/>
    </location>
</feature>
<sequence length="526" mass="59316">MDLPYDEKQDIERSSSYVKKDSGNVRVTATEVDDALRQTIGQAPGEPITPEAALKLRRKIDRHLLPLMMILYWVQFMDKTTLGNSAILGIRTDAHLNANHNWLGTIFYIAYLVFEYPQNLALQRFPVGKWMSINITCWGIALAFHAACKNFGGLMACRIILGICEGSITAGFMITTSMFYTRAEQSLRVGYWFLMNGTAQIISGFLSFGVLHIETHGFAPWQWFFIITGAITLATAAAYFMWFPDSPATAWFLTLEERAMAIERIKVNQTGVENKVWKKDQFIEALTDYKTWLFALFSCLGTIPNSLTNQRSIIINSFGFSTLQTTLLACVDGVVEIITIYTGVLLASKWKDGRGYVAALYFIPNILGSVLMNTLPWSNQIGLLFSLWITGVGTTGFVLSLGWLTAVVAGHTKRITVQAIMLSAYCVGNLVGPQMWQEKYKPRNRVPWAIPKVITACYVLCPLTLLTLRFLLARENQKRDAEPREEDTGDAYIEQVLQDGTRIEQKIDKAFLDMTDIQNRAFRYVL</sequence>
<evidence type="ECO:0000256" key="1">
    <source>
        <dbReference type="ARBA" id="ARBA00004141"/>
    </source>
</evidence>
<dbReference type="Proteomes" id="UP000663843">
    <property type="component" value="Unassembled WGS sequence"/>
</dbReference>